<proteinExistence type="predicted"/>
<protein>
    <submittedName>
        <fullName evidence="2">Uncharacterized protein</fullName>
    </submittedName>
</protein>
<dbReference type="EMBL" id="JAQQWM010000001">
    <property type="protein sequence ID" value="KAK8081300.1"/>
    <property type="molecule type" value="Genomic_DNA"/>
</dbReference>
<evidence type="ECO:0000256" key="1">
    <source>
        <dbReference type="SAM" id="MobiDB-lite"/>
    </source>
</evidence>
<sequence>MLTFKADESVFAPQIWPAASWARTLPGAFGATPSSTTWGFAANNELYRSFFDDLEDKGPEHLYIQEAVKITGYPSDDWDLVWGSATAYHNDTGTGGENSGDNDDTGGDGYDGGGNNSDAESDFEMGVYSDDGSFGDGSDSDDESIGDDRSSSVGGSDGE</sequence>
<accession>A0ABR1WCS0</accession>
<evidence type="ECO:0000313" key="3">
    <source>
        <dbReference type="Proteomes" id="UP001446871"/>
    </source>
</evidence>
<organism evidence="2 3">
    <name type="scientific">Apiospora saccharicola</name>
    <dbReference type="NCBI Taxonomy" id="335842"/>
    <lineage>
        <taxon>Eukaryota</taxon>
        <taxon>Fungi</taxon>
        <taxon>Dikarya</taxon>
        <taxon>Ascomycota</taxon>
        <taxon>Pezizomycotina</taxon>
        <taxon>Sordariomycetes</taxon>
        <taxon>Xylariomycetidae</taxon>
        <taxon>Amphisphaeriales</taxon>
        <taxon>Apiosporaceae</taxon>
        <taxon>Apiospora</taxon>
    </lineage>
</organism>
<comment type="caution">
    <text evidence="2">The sequence shown here is derived from an EMBL/GenBank/DDBJ whole genome shotgun (WGS) entry which is preliminary data.</text>
</comment>
<feature type="region of interest" description="Disordered" evidence="1">
    <location>
        <begin position="86"/>
        <end position="159"/>
    </location>
</feature>
<dbReference type="Proteomes" id="UP001446871">
    <property type="component" value="Unassembled WGS sequence"/>
</dbReference>
<gene>
    <name evidence="2" type="ORF">PG996_000081</name>
</gene>
<reference evidence="2 3" key="1">
    <citation type="submission" date="2023-01" db="EMBL/GenBank/DDBJ databases">
        <title>Analysis of 21 Apiospora genomes using comparative genomics revels a genus with tremendous synthesis potential of carbohydrate active enzymes and secondary metabolites.</title>
        <authorList>
            <person name="Sorensen T."/>
        </authorList>
    </citation>
    <scope>NUCLEOTIDE SEQUENCE [LARGE SCALE GENOMIC DNA]</scope>
    <source>
        <strain evidence="2 3">CBS 83171</strain>
    </source>
</reference>
<name>A0ABR1WCS0_9PEZI</name>
<evidence type="ECO:0000313" key="2">
    <source>
        <dbReference type="EMBL" id="KAK8081300.1"/>
    </source>
</evidence>
<keyword evidence="3" id="KW-1185">Reference proteome</keyword>